<name>A0A8H5C0J3_9AGAR</name>
<proteinExistence type="predicted"/>
<organism evidence="1 2">
    <name type="scientific">Ephemerocybe angulata</name>
    <dbReference type="NCBI Taxonomy" id="980116"/>
    <lineage>
        <taxon>Eukaryota</taxon>
        <taxon>Fungi</taxon>
        <taxon>Dikarya</taxon>
        <taxon>Basidiomycota</taxon>
        <taxon>Agaricomycotina</taxon>
        <taxon>Agaricomycetes</taxon>
        <taxon>Agaricomycetidae</taxon>
        <taxon>Agaricales</taxon>
        <taxon>Agaricineae</taxon>
        <taxon>Psathyrellaceae</taxon>
        <taxon>Ephemerocybe</taxon>
    </lineage>
</organism>
<protein>
    <submittedName>
        <fullName evidence="1">Uncharacterized protein</fullName>
    </submittedName>
</protein>
<gene>
    <name evidence="1" type="ORF">D9611_005313</name>
</gene>
<dbReference type="EMBL" id="JAACJK010000110">
    <property type="protein sequence ID" value="KAF5332721.1"/>
    <property type="molecule type" value="Genomic_DNA"/>
</dbReference>
<keyword evidence="2" id="KW-1185">Reference proteome</keyword>
<dbReference type="Proteomes" id="UP000541558">
    <property type="component" value="Unassembled WGS sequence"/>
</dbReference>
<evidence type="ECO:0000313" key="2">
    <source>
        <dbReference type="Proteomes" id="UP000541558"/>
    </source>
</evidence>
<reference evidence="1 2" key="1">
    <citation type="journal article" date="2020" name="ISME J.">
        <title>Uncovering the hidden diversity of litter-decomposition mechanisms in mushroom-forming fungi.</title>
        <authorList>
            <person name="Floudas D."/>
            <person name="Bentzer J."/>
            <person name="Ahren D."/>
            <person name="Johansson T."/>
            <person name="Persson P."/>
            <person name="Tunlid A."/>
        </authorList>
    </citation>
    <scope>NUCLEOTIDE SEQUENCE [LARGE SCALE GENOMIC DNA]</scope>
    <source>
        <strain evidence="1 2">CBS 175.51</strain>
    </source>
</reference>
<comment type="caution">
    <text evidence="1">The sequence shown here is derived from an EMBL/GenBank/DDBJ whole genome shotgun (WGS) entry which is preliminary data.</text>
</comment>
<evidence type="ECO:0000313" key="1">
    <source>
        <dbReference type="EMBL" id="KAF5332721.1"/>
    </source>
</evidence>
<dbReference type="AlphaFoldDB" id="A0A8H5C0J3"/>
<sequence length="56" mass="5568">MTELVALSAIATAQGRCVQAAAATVRCPQTPLVLVLVAGGALDLGLASCEASSLKR</sequence>
<accession>A0A8H5C0J3</accession>